<sequence length="275" mass="28338">MNSPAELPAGDRDEVERLLDEALRAARLSTGAEPARLARLRAVLLGALPEILATAEPEYRRLCALRERLRAAQAEPGPPPAAAGAPGRAGSGALLVAFALVPVLSGVSALIFLLLGYALRLADPEPAVAGSMRSVGWAFALLAAGGALVAAGALVVAAARNGATSIRAAAPAPGAALADEVAEARARWRRALLDRGLQPLLRRELADAPPPAGRTPRLHYTSPHFSSPGFSRHTDDRGTAGRPLDHHRELPEPGLAAPDFTGPDVTGPAGDGADR</sequence>
<comment type="caution">
    <text evidence="3">The sequence shown here is derived from an EMBL/GenBank/DDBJ whole genome shotgun (WGS) entry which is preliminary data.</text>
</comment>
<reference evidence="4" key="1">
    <citation type="submission" date="2023-07" db="EMBL/GenBank/DDBJ databases">
        <title>30 novel species of actinomycetes from the DSMZ collection.</title>
        <authorList>
            <person name="Nouioui I."/>
        </authorList>
    </citation>
    <scope>NUCLEOTIDE SEQUENCE [LARGE SCALE GENOMIC DNA]</scope>
    <source>
        <strain evidence="4">DSM 44915</strain>
    </source>
</reference>
<dbReference type="Proteomes" id="UP001183410">
    <property type="component" value="Unassembled WGS sequence"/>
</dbReference>
<evidence type="ECO:0008006" key="5">
    <source>
        <dbReference type="Google" id="ProtNLM"/>
    </source>
</evidence>
<evidence type="ECO:0000313" key="3">
    <source>
        <dbReference type="EMBL" id="MDT0267151.1"/>
    </source>
</evidence>
<feature type="compositionally biased region" description="Basic and acidic residues" evidence="1">
    <location>
        <begin position="232"/>
        <end position="251"/>
    </location>
</feature>
<feature type="transmembrane region" description="Helical" evidence="2">
    <location>
        <begin position="137"/>
        <end position="159"/>
    </location>
</feature>
<dbReference type="EMBL" id="JAVREO010000006">
    <property type="protein sequence ID" value="MDT0267151.1"/>
    <property type="molecule type" value="Genomic_DNA"/>
</dbReference>
<accession>A0ABU2JQ83</accession>
<keyword evidence="4" id="KW-1185">Reference proteome</keyword>
<feature type="region of interest" description="Disordered" evidence="1">
    <location>
        <begin position="206"/>
        <end position="275"/>
    </location>
</feature>
<protein>
    <recommendedName>
        <fullName evidence="5">Transmembrane protein</fullName>
    </recommendedName>
</protein>
<gene>
    <name evidence="3" type="ORF">RM844_12715</name>
</gene>
<dbReference type="RefSeq" id="WP_311667198.1">
    <property type="nucleotide sequence ID" value="NZ_JAVREO010000006.1"/>
</dbReference>
<keyword evidence="2" id="KW-0812">Transmembrane</keyword>
<evidence type="ECO:0000256" key="2">
    <source>
        <dbReference type="SAM" id="Phobius"/>
    </source>
</evidence>
<organism evidence="3 4">
    <name type="scientific">Streptomyces chisholmiae</name>
    <dbReference type="NCBI Taxonomy" id="3075540"/>
    <lineage>
        <taxon>Bacteria</taxon>
        <taxon>Bacillati</taxon>
        <taxon>Actinomycetota</taxon>
        <taxon>Actinomycetes</taxon>
        <taxon>Kitasatosporales</taxon>
        <taxon>Streptomycetaceae</taxon>
        <taxon>Streptomyces</taxon>
    </lineage>
</organism>
<keyword evidence="2" id="KW-0472">Membrane</keyword>
<evidence type="ECO:0000256" key="1">
    <source>
        <dbReference type="SAM" id="MobiDB-lite"/>
    </source>
</evidence>
<evidence type="ECO:0000313" key="4">
    <source>
        <dbReference type="Proteomes" id="UP001183410"/>
    </source>
</evidence>
<proteinExistence type="predicted"/>
<name>A0ABU2JQ83_9ACTN</name>
<feature type="transmembrane region" description="Helical" evidence="2">
    <location>
        <begin position="93"/>
        <end position="117"/>
    </location>
</feature>
<keyword evidence="2" id="KW-1133">Transmembrane helix</keyword>